<dbReference type="Proteomes" id="UP000189137">
    <property type="component" value="Unassembled WGS sequence"/>
</dbReference>
<evidence type="ECO:0000313" key="4">
    <source>
        <dbReference type="EMBL" id="HBH1542941.1"/>
    </source>
</evidence>
<dbReference type="PATRIC" id="fig|1496.1371.peg.3030"/>
<evidence type="ECO:0000313" key="10">
    <source>
        <dbReference type="Proteomes" id="UP000372533"/>
    </source>
</evidence>
<dbReference type="EMBL" id="FUPS01000017">
    <property type="protein sequence ID" value="SJT13088.1"/>
    <property type="molecule type" value="Genomic_DNA"/>
</dbReference>
<evidence type="ECO:0000313" key="6">
    <source>
        <dbReference type="EMBL" id="SJT13088.1"/>
    </source>
</evidence>
<evidence type="ECO:0000313" key="8">
    <source>
        <dbReference type="EMBL" id="VHX92938.1"/>
    </source>
</evidence>
<dbReference type="KEGG" id="pdf:CD630DERM_17511"/>
<dbReference type="EMBL" id="CAAJVP010000001">
    <property type="protein sequence ID" value="VHX92938.1"/>
    <property type="molecule type" value="Genomic_DNA"/>
</dbReference>
<protein>
    <submittedName>
        <fullName evidence="4">ATPase</fullName>
    </submittedName>
</protein>
<dbReference type="EMBL" id="DAEQIJ010000004">
    <property type="protein sequence ID" value="HBH2619508.1"/>
    <property type="molecule type" value="Genomic_DNA"/>
</dbReference>
<evidence type="ECO:0000313" key="1">
    <source>
        <dbReference type="EMBL" id="CDS84193.1"/>
    </source>
</evidence>
<dbReference type="Proteomes" id="UP000411588">
    <property type="component" value="Unassembled WGS sequence"/>
</dbReference>
<reference evidence="3" key="1">
    <citation type="submission" date="2014-07" db="EMBL/GenBank/DDBJ databases">
        <authorList>
            <person name="Monot Marc"/>
        </authorList>
    </citation>
    <scope>NUCLEOTIDE SEQUENCE</scope>
    <source>
        <strain evidence="3">7032989</strain>
        <strain evidence="1">7032994</strain>
    </source>
</reference>
<dbReference type="EMBL" id="CAADAN010000003">
    <property type="protein sequence ID" value="VFD30937.1"/>
    <property type="molecule type" value="Genomic_DNA"/>
</dbReference>
<sequence length="77" mass="8914">MATTTKNRFYDYVQENLNKYVEVHSYFSSCPLYGEIIEADSLSITLCSRYIDESNPTLNETYTLYLPLSSIISIRTL</sequence>
<dbReference type="Proteomes" id="UP000879542">
    <property type="component" value="Unassembled WGS sequence"/>
</dbReference>
<dbReference type="EMBL" id="LK933149">
    <property type="protein sequence ID" value="CDT42092.1"/>
    <property type="molecule type" value="Genomic_DNA"/>
</dbReference>
<evidence type="ECO:0000313" key="2">
    <source>
        <dbReference type="EMBL" id="CDS87550.1"/>
    </source>
</evidence>
<dbReference type="EMBL" id="LK932516">
    <property type="protein sequence ID" value="CDS87550.1"/>
    <property type="molecule type" value="Genomic_DNA"/>
</dbReference>
<gene>
    <name evidence="3" type="ORF">BN1095_470070</name>
    <name evidence="2" type="ORF">BN1096_620095</name>
    <name evidence="1" type="ORF">BN1097_250095</name>
    <name evidence="4" type="ORF">KRM00_002444</name>
    <name evidence="5" type="ORF">KRQ00_001246</name>
    <name evidence="8" type="ORF">SAMEA1402366_00198</name>
    <name evidence="7" type="ORF">SAMEA1402399_01344</name>
    <name evidence="6" type="ORF">SAMEA3375112_03766</name>
</gene>
<dbReference type="Proteomes" id="UP000372533">
    <property type="component" value="Unassembled WGS sequence"/>
</dbReference>
<dbReference type="EMBL" id="DAEPXK010000026">
    <property type="protein sequence ID" value="HBH1542941.1"/>
    <property type="molecule type" value="Genomic_DNA"/>
</dbReference>
<name>A0A031WI22_CLODI</name>
<evidence type="ECO:0000313" key="3">
    <source>
        <dbReference type="EMBL" id="CDT42092.1"/>
    </source>
</evidence>
<reference evidence="4" key="4">
    <citation type="submission" date="2021-06" db="EMBL/GenBank/DDBJ databases">
        <authorList>
            <consortium name="NCBI Pathogen Detection Project"/>
        </authorList>
    </citation>
    <scope>NUCLEOTIDE SEQUENCE</scope>
    <source>
        <strain evidence="5">Clostridioides</strain>
        <strain evidence="4">HN1000</strain>
    </source>
</reference>
<reference evidence="4" key="3">
    <citation type="journal article" date="2018" name="Genome Biol.">
        <title>SKESA: strategic k-mer extension for scrupulous assemblies.</title>
        <authorList>
            <person name="Souvorov A."/>
            <person name="Agarwala R."/>
            <person name="Lipman D.J."/>
        </authorList>
    </citation>
    <scope>NUCLEOTIDE SEQUENCE</scope>
    <source>
        <strain evidence="5">Clostridioides</strain>
        <strain evidence="4">HN1000</strain>
    </source>
</reference>
<dbReference type="EMBL" id="LK932360">
    <property type="protein sequence ID" value="CDS84193.1"/>
    <property type="molecule type" value="Genomic_DNA"/>
</dbReference>
<organism evidence="3">
    <name type="scientific">Clostridioides difficile</name>
    <name type="common">Peptoclostridium difficile</name>
    <dbReference type="NCBI Taxonomy" id="1496"/>
    <lineage>
        <taxon>Bacteria</taxon>
        <taxon>Bacillati</taxon>
        <taxon>Bacillota</taxon>
        <taxon>Clostridia</taxon>
        <taxon>Peptostreptococcales</taxon>
        <taxon>Peptostreptococcaceae</taxon>
        <taxon>Clostridioides</taxon>
    </lineage>
</organism>
<dbReference type="GeneID" id="66354166"/>
<evidence type="ECO:0000313" key="9">
    <source>
        <dbReference type="Proteomes" id="UP000189137"/>
    </source>
</evidence>
<evidence type="ECO:0000313" key="7">
    <source>
        <dbReference type="EMBL" id="VFD30937.1"/>
    </source>
</evidence>
<dbReference type="AlphaFoldDB" id="A0A031WI22"/>
<evidence type="ECO:0000313" key="11">
    <source>
        <dbReference type="Proteomes" id="UP000411588"/>
    </source>
</evidence>
<reference evidence="6 9" key="2">
    <citation type="submission" date="2017-02" db="EMBL/GenBank/DDBJ databases">
        <authorList>
            <consortium name="Pathogen Informatics"/>
        </authorList>
    </citation>
    <scope>NUCLEOTIDE SEQUENCE [LARGE SCALE GENOMIC DNA]</scope>
    <source>
        <strain evidence="7">Clo34</strain>
        <strain evidence="11">clo34</strain>
        <strain evidence="8">Tl291</strain>
        <strain evidence="10">tl291</strain>
        <strain evidence="6 9">VRECD0157</strain>
    </source>
</reference>
<evidence type="ECO:0000313" key="5">
    <source>
        <dbReference type="EMBL" id="HBH2619508.1"/>
    </source>
</evidence>
<dbReference type="RefSeq" id="WP_003430242.1">
    <property type="nucleotide sequence ID" value="NZ_AP025558.1"/>
</dbReference>
<accession>A0A031WI22</accession>
<proteinExistence type="predicted"/>
<dbReference type="Proteomes" id="UP000878956">
    <property type="component" value="Unassembled WGS sequence"/>
</dbReference>